<sequence>MEPDEETIITVAQIVRDCEAMAQAALAGDFDEARFRAQLIIARADVAGHLDVVLAASYTAERLGPIGTVPRDGYGAGILCVADGLDRIGCDAL</sequence>
<evidence type="ECO:0000313" key="1">
    <source>
        <dbReference type="EMBL" id="URL59637.1"/>
    </source>
</evidence>
<name>A0ABY4T6D4_9GAMM</name>
<gene>
    <name evidence="1" type="ORF">IM816_05940</name>
</gene>
<dbReference type="Proteomes" id="UP001056681">
    <property type="component" value="Chromosome"/>
</dbReference>
<evidence type="ECO:0000313" key="2">
    <source>
        <dbReference type="Proteomes" id="UP001056681"/>
    </source>
</evidence>
<dbReference type="EMBL" id="CP063231">
    <property type="protein sequence ID" value="URL59637.1"/>
    <property type="molecule type" value="Genomic_DNA"/>
</dbReference>
<reference evidence="1" key="1">
    <citation type="submission" date="2020-10" db="EMBL/GenBank/DDBJ databases">
        <title>Whole-genome sequence of Luteibacter sp. EIF3.</title>
        <authorList>
            <person name="Friedrich I."/>
            <person name="Hertel R."/>
            <person name="Daniel R."/>
        </authorList>
    </citation>
    <scope>NUCLEOTIDE SEQUENCE</scope>
    <source>
        <strain evidence="1">EIF3</strain>
    </source>
</reference>
<organism evidence="1 2">
    <name type="scientific">Luteibacter flocculans</name>
    <dbReference type="NCBI Taxonomy" id="2780091"/>
    <lineage>
        <taxon>Bacteria</taxon>
        <taxon>Pseudomonadati</taxon>
        <taxon>Pseudomonadota</taxon>
        <taxon>Gammaproteobacteria</taxon>
        <taxon>Lysobacterales</taxon>
        <taxon>Rhodanobacteraceae</taxon>
        <taxon>Luteibacter</taxon>
    </lineage>
</organism>
<accession>A0ABY4T6D4</accession>
<proteinExistence type="predicted"/>
<protein>
    <submittedName>
        <fullName evidence="1">Uncharacterized protein</fullName>
    </submittedName>
</protein>
<dbReference type="RefSeq" id="WP_250340159.1">
    <property type="nucleotide sequence ID" value="NZ_CP063231.1"/>
</dbReference>
<keyword evidence="2" id="KW-1185">Reference proteome</keyword>